<sequence>MSLLICFFFSFPHNSKMKMISSILKKLKTLSSPKPNKTKSSVAPLSESSNVAWNHNAPTDYEEKLKKYENRQKKEEEVKEIRKERRTLRRQNGLLEFHNEVLFLQNQRLASEKQNLKMERQAMAEKKNELAKNLRKQKRINEYYKRRLVEIQKLEKFDI</sequence>
<dbReference type="Proteomes" id="UP000230233">
    <property type="component" value="Chromosome V"/>
</dbReference>
<accession>A0A2G5TGH1</accession>
<keyword evidence="1" id="KW-0175">Coiled coil</keyword>
<keyword evidence="4" id="KW-1185">Reference proteome</keyword>
<reference evidence="3" key="1">
    <citation type="journal article" date="2018" name="Science">
        <title>Rapid genome shrinkage in a self-fertile nematode reveals sperm competition proteins.</title>
        <authorList>
            <person name="Yin D."/>
            <person name="Schwarz E.M."/>
            <person name="Thomas C.G."/>
            <person name="Felde R.L."/>
            <person name="Korf I.F."/>
            <person name="Cutter A.D."/>
            <person name="Schartner C.M."/>
            <person name="Ralston E.J."/>
            <person name="Meyer B.J."/>
            <person name="Haag E.S."/>
        </authorList>
    </citation>
    <scope>NUCLEOTIDE SEQUENCE</scope>
    <source>
        <strain evidence="3">JU1422</strain>
    </source>
</reference>
<evidence type="ECO:0000256" key="2">
    <source>
        <dbReference type="SAM" id="MobiDB-lite"/>
    </source>
</evidence>
<dbReference type="EMBL" id="PDUG01000005">
    <property type="protein sequence ID" value="PIC26303.1"/>
    <property type="molecule type" value="Genomic_DNA"/>
</dbReference>
<proteinExistence type="predicted"/>
<name>A0A2G5TGH1_9PELO</name>
<evidence type="ECO:0000313" key="4">
    <source>
        <dbReference type="Proteomes" id="UP000230233"/>
    </source>
</evidence>
<dbReference type="OrthoDB" id="5853089at2759"/>
<feature type="compositionally biased region" description="Polar residues" evidence="2">
    <location>
        <begin position="38"/>
        <end position="57"/>
    </location>
</feature>
<gene>
    <name evidence="3" type="primary">Cni-F55C5.10</name>
    <name evidence="3" type="synonym">Cnig_chr_V.g18914</name>
    <name evidence="3" type="ORF">B9Z55_018914</name>
</gene>
<feature type="coiled-coil region" evidence="1">
    <location>
        <begin position="64"/>
        <end position="140"/>
    </location>
</feature>
<comment type="caution">
    <text evidence="3">The sequence shown here is derived from an EMBL/GenBank/DDBJ whole genome shotgun (WGS) entry which is preliminary data.</text>
</comment>
<evidence type="ECO:0000256" key="1">
    <source>
        <dbReference type="SAM" id="Coils"/>
    </source>
</evidence>
<protein>
    <submittedName>
        <fullName evidence="3">Uncharacterized protein</fullName>
    </submittedName>
</protein>
<organism evidence="3 4">
    <name type="scientific">Caenorhabditis nigoni</name>
    <dbReference type="NCBI Taxonomy" id="1611254"/>
    <lineage>
        <taxon>Eukaryota</taxon>
        <taxon>Metazoa</taxon>
        <taxon>Ecdysozoa</taxon>
        <taxon>Nematoda</taxon>
        <taxon>Chromadorea</taxon>
        <taxon>Rhabditida</taxon>
        <taxon>Rhabditina</taxon>
        <taxon>Rhabditomorpha</taxon>
        <taxon>Rhabditoidea</taxon>
        <taxon>Rhabditidae</taxon>
        <taxon>Peloderinae</taxon>
        <taxon>Caenorhabditis</taxon>
    </lineage>
</organism>
<feature type="region of interest" description="Disordered" evidence="2">
    <location>
        <begin position="31"/>
        <end position="58"/>
    </location>
</feature>
<evidence type="ECO:0000313" key="3">
    <source>
        <dbReference type="EMBL" id="PIC26303.1"/>
    </source>
</evidence>
<dbReference type="AlphaFoldDB" id="A0A2G5TGH1"/>